<feature type="DNA-binding region" description="Homeobox" evidence="9">
    <location>
        <begin position="39"/>
        <end position="104"/>
    </location>
</feature>
<evidence type="ECO:0000256" key="2">
    <source>
        <dbReference type="ARBA" id="ARBA00022473"/>
    </source>
</evidence>
<gene>
    <name evidence="13" type="primary">WUS</name>
    <name evidence="13" type="ORF">KSP40_PGU011539</name>
</gene>
<dbReference type="PANTHER" id="PTHR45940:SF2">
    <property type="entry name" value="WUSCHEL-RELATED HOMEOBOX 1"/>
    <property type="match status" value="1"/>
</dbReference>
<dbReference type="InterPro" id="IPR044555">
    <property type="entry name" value="WUSCHEL-like"/>
</dbReference>
<keyword evidence="6" id="KW-0804">Transcription</keyword>
<evidence type="ECO:0000256" key="5">
    <source>
        <dbReference type="ARBA" id="ARBA00023155"/>
    </source>
</evidence>
<feature type="region of interest" description="Disordered" evidence="11">
    <location>
        <begin position="1"/>
        <end position="27"/>
    </location>
</feature>
<evidence type="ECO:0000313" key="13">
    <source>
        <dbReference type="EMBL" id="KAK8962415.1"/>
    </source>
</evidence>
<dbReference type="InterPro" id="IPR009057">
    <property type="entry name" value="Homeodomain-like_sf"/>
</dbReference>
<dbReference type="EMBL" id="JBBWWR010000008">
    <property type="protein sequence ID" value="KAK8962415.1"/>
    <property type="molecule type" value="Genomic_DNA"/>
</dbReference>
<dbReference type="SUPFAM" id="SSF46689">
    <property type="entry name" value="Homeodomain-like"/>
    <property type="match status" value="1"/>
</dbReference>
<dbReference type="Proteomes" id="UP001412067">
    <property type="component" value="Unassembled WGS sequence"/>
</dbReference>
<evidence type="ECO:0000256" key="7">
    <source>
        <dbReference type="ARBA" id="ARBA00023242"/>
    </source>
</evidence>
<dbReference type="Gene3D" id="1.10.10.60">
    <property type="entry name" value="Homeodomain-like"/>
    <property type="match status" value="1"/>
</dbReference>
<name>A0ABR2MEP7_9ASPA</name>
<evidence type="ECO:0000256" key="6">
    <source>
        <dbReference type="ARBA" id="ARBA00023163"/>
    </source>
</evidence>
<protein>
    <submittedName>
        <fullName evidence="13">Protein WUSCHEL</fullName>
    </submittedName>
</protein>
<dbReference type="Pfam" id="PF00046">
    <property type="entry name" value="Homeodomain"/>
    <property type="match status" value="1"/>
</dbReference>
<keyword evidence="5 9" id="KW-0371">Homeobox</keyword>
<evidence type="ECO:0000256" key="8">
    <source>
        <dbReference type="ARBA" id="ARBA00024040"/>
    </source>
</evidence>
<keyword evidence="7 9" id="KW-0539">Nucleus</keyword>
<keyword evidence="2" id="KW-0217">Developmental protein</keyword>
<evidence type="ECO:0000256" key="9">
    <source>
        <dbReference type="PROSITE-ProRule" id="PRU00108"/>
    </source>
</evidence>
<evidence type="ECO:0000256" key="3">
    <source>
        <dbReference type="ARBA" id="ARBA00023015"/>
    </source>
</evidence>
<comment type="similarity">
    <text evidence="8">Belongs to the WUS homeobox family.</text>
</comment>
<reference evidence="13 14" key="1">
    <citation type="journal article" date="2022" name="Nat. Plants">
        <title>Genomes of leafy and leafless Platanthera orchids illuminate the evolution of mycoheterotrophy.</title>
        <authorList>
            <person name="Li M.H."/>
            <person name="Liu K.W."/>
            <person name="Li Z."/>
            <person name="Lu H.C."/>
            <person name="Ye Q.L."/>
            <person name="Zhang D."/>
            <person name="Wang J.Y."/>
            <person name="Li Y.F."/>
            <person name="Zhong Z.M."/>
            <person name="Liu X."/>
            <person name="Yu X."/>
            <person name="Liu D.K."/>
            <person name="Tu X.D."/>
            <person name="Liu B."/>
            <person name="Hao Y."/>
            <person name="Liao X.Y."/>
            <person name="Jiang Y.T."/>
            <person name="Sun W.H."/>
            <person name="Chen J."/>
            <person name="Chen Y.Q."/>
            <person name="Ai Y."/>
            <person name="Zhai J.W."/>
            <person name="Wu S.S."/>
            <person name="Zhou Z."/>
            <person name="Hsiao Y.Y."/>
            <person name="Wu W.L."/>
            <person name="Chen Y.Y."/>
            <person name="Lin Y.F."/>
            <person name="Hsu J.L."/>
            <person name="Li C.Y."/>
            <person name="Wang Z.W."/>
            <person name="Zhao X."/>
            <person name="Zhong W.Y."/>
            <person name="Ma X.K."/>
            <person name="Ma L."/>
            <person name="Huang J."/>
            <person name="Chen G.Z."/>
            <person name="Huang M.Z."/>
            <person name="Huang L."/>
            <person name="Peng D.H."/>
            <person name="Luo Y.B."/>
            <person name="Zou S.Q."/>
            <person name="Chen S.P."/>
            <person name="Lan S."/>
            <person name="Tsai W.C."/>
            <person name="Van de Peer Y."/>
            <person name="Liu Z.J."/>
        </authorList>
    </citation>
    <scope>NUCLEOTIDE SEQUENCE [LARGE SCALE GENOMIC DNA]</scope>
    <source>
        <strain evidence="13">Lor288</strain>
    </source>
</reference>
<feature type="compositionally biased region" description="Low complexity" evidence="11">
    <location>
        <begin position="8"/>
        <end position="27"/>
    </location>
</feature>
<feature type="domain" description="Homeobox" evidence="12">
    <location>
        <begin position="37"/>
        <end position="103"/>
    </location>
</feature>
<evidence type="ECO:0000313" key="14">
    <source>
        <dbReference type="Proteomes" id="UP001412067"/>
    </source>
</evidence>
<dbReference type="PROSITE" id="PS50071">
    <property type="entry name" value="HOMEOBOX_2"/>
    <property type="match status" value="1"/>
</dbReference>
<evidence type="ECO:0000259" key="12">
    <source>
        <dbReference type="PROSITE" id="PS50071"/>
    </source>
</evidence>
<keyword evidence="3" id="KW-0805">Transcription regulation</keyword>
<evidence type="ECO:0000256" key="4">
    <source>
        <dbReference type="ARBA" id="ARBA00023125"/>
    </source>
</evidence>
<evidence type="ECO:0000256" key="11">
    <source>
        <dbReference type="SAM" id="MobiDB-lite"/>
    </source>
</evidence>
<sequence length="273" mass="29657">MDQNTNFQQQQQQHQSNEDAGAAAAAGGKSSGGSYLCRQSSARWIPTGDQIRILRDIYYNYGVRSPSAEQIQRISGKLRQYGKIEGKNVFYWFQNHKARERQKKRLTADISNPTPNKFGSVSMGSYDNAAGQFGNAGSSLPGEKAFIRGCCYSGTGEMTDGSSTVGWFGFETAFQVTPWPYNCGQETVTPATAAAAAARAIETLPLFPIHAQEDAAEQEALHNSFYCQEEQNMNGNYQQYQSRRGGGGGAGGGNGASLELKLNSYFEPTSSSM</sequence>
<proteinExistence type="inferred from homology"/>
<dbReference type="PANTHER" id="PTHR45940">
    <property type="entry name" value="WUSCHEL-RELATED HOMEOBOX 1-RELATED"/>
    <property type="match status" value="1"/>
</dbReference>
<dbReference type="CDD" id="cd00086">
    <property type="entry name" value="homeodomain"/>
    <property type="match status" value="1"/>
</dbReference>
<dbReference type="SMART" id="SM00389">
    <property type="entry name" value="HOX"/>
    <property type="match status" value="1"/>
</dbReference>
<comment type="caution">
    <text evidence="13">The sequence shown here is derived from an EMBL/GenBank/DDBJ whole genome shotgun (WGS) entry which is preliminary data.</text>
</comment>
<comment type="subcellular location">
    <subcellularLocation>
        <location evidence="1 9 10">Nucleus</location>
    </subcellularLocation>
</comment>
<accession>A0ABR2MEP7</accession>
<evidence type="ECO:0000256" key="1">
    <source>
        <dbReference type="ARBA" id="ARBA00004123"/>
    </source>
</evidence>
<keyword evidence="14" id="KW-1185">Reference proteome</keyword>
<keyword evidence="4 9" id="KW-0238">DNA-binding</keyword>
<dbReference type="InterPro" id="IPR001356">
    <property type="entry name" value="HD"/>
</dbReference>
<organism evidence="13 14">
    <name type="scientific">Platanthera guangdongensis</name>
    <dbReference type="NCBI Taxonomy" id="2320717"/>
    <lineage>
        <taxon>Eukaryota</taxon>
        <taxon>Viridiplantae</taxon>
        <taxon>Streptophyta</taxon>
        <taxon>Embryophyta</taxon>
        <taxon>Tracheophyta</taxon>
        <taxon>Spermatophyta</taxon>
        <taxon>Magnoliopsida</taxon>
        <taxon>Liliopsida</taxon>
        <taxon>Asparagales</taxon>
        <taxon>Orchidaceae</taxon>
        <taxon>Orchidoideae</taxon>
        <taxon>Orchideae</taxon>
        <taxon>Orchidinae</taxon>
        <taxon>Platanthera</taxon>
    </lineage>
</organism>
<evidence type="ECO:0000256" key="10">
    <source>
        <dbReference type="RuleBase" id="RU000682"/>
    </source>
</evidence>